<feature type="region of interest" description="Disordered" evidence="1">
    <location>
        <begin position="152"/>
        <end position="228"/>
    </location>
</feature>
<feature type="compositionally biased region" description="Basic and acidic residues" evidence="1">
    <location>
        <begin position="109"/>
        <end position="120"/>
    </location>
</feature>
<accession>K0L077</accession>
<reference evidence="2 3" key="1">
    <citation type="journal article" date="2012" name="Eukaryot. Cell">
        <title>Draft genome sequence of Wickerhamomyces ciferrii NRRL Y-1031 F-60-10.</title>
        <authorList>
            <person name="Schneider J."/>
            <person name="Andrea H."/>
            <person name="Blom J."/>
            <person name="Jaenicke S."/>
            <person name="Ruckert C."/>
            <person name="Schorsch C."/>
            <person name="Szczepanowski R."/>
            <person name="Farwick M."/>
            <person name="Goesmann A."/>
            <person name="Puhler A."/>
            <person name="Schaffer S."/>
            <person name="Tauch A."/>
            <person name="Kohler T."/>
            <person name="Brinkrolf K."/>
        </authorList>
    </citation>
    <scope>NUCLEOTIDE SEQUENCE [LARGE SCALE GENOMIC DNA]</scope>
    <source>
        <strain evidence="3">ATCC 14091 / BCRC 22168 / CBS 111 / JCM 3599 / NBRC 0793 / NRRL Y-1031 F-60-10</strain>
    </source>
</reference>
<feature type="compositionally biased region" description="Basic and acidic residues" evidence="1">
    <location>
        <begin position="215"/>
        <end position="225"/>
    </location>
</feature>
<dbReference type="InParanoid" id="K0L077"/>
<gene>
    <name evidence="2" type="ORF">BN7_6402</name>
</gene>
<dbReference type="STRING" id="1206466.K0L077"/>
<keyword evidence="3" id="KW-1185">Reference proteome</keyword>
<dbReference type="Proteomes" id="UP000009328">
    <property type="component" value="Unassembled WGS sequence"/>
</dbReference>
<comment type="caution">
    <text evidence="2">The sequence shown here is derived from an EMBL/GenBank/DDBJ whole genome shotgun (WGS) entry which is preliminary data.</text>
</comment>
<evidence type="ECO:0000313" key="3">
    <source>
        <dbReference type="Proteomes" id="UP000009328"/>
    </source>
</evidence>
<proteinExistence type="predicted"/>
<dbReference type="EMBL" id="CAIF01000273">
    <property type="protein sequence ID" value="CCH46803.1"/>
    <property type="molecule type" value="Genomic_DNA"/>
</dbReference>
<feature type="compositionally biased region" description="Low complexity" evidence="1">
    <location>
        <begin position="393"/>
        <end position="418"/>
    </location>
</feature>
<feature type="region of interest" description="Disordered" evidence="1">
    <location>
        <begin position="102"/>
        <end position="135"/>
    </location>
</feature>
<evidence type="ECO:0000256" key="1">
    <source>
        <dbReference type="SAM" id="MobiDB-lite"/>
    </source>
</evidence>
<sequence length="551" mass="62153">MSTPNICRRCKKKRSPDETEETLKYRTCKPCREIERKKKRLKKLQKLGQTEAGVADAAAAAAATAAVAVDNAAQHINVPDLRQQDALNAKIINIANQASLQSQQQTYERQPEHRPEDHHQQQYHQQYHQVAPQQAKIDDKEIPIDESLLKEGQSEDHGLQPKDEHHQHHQHVQVQDQGQVEGQEHHQHQGQVQVEGHEHQGQEHQQQYQGIPSGAEHDGGEDKNAATDFSNDTKNIFAAIQNASLVHSENKDPNADYCLYCGALRDVNDNGRYKLCGNCVDNPLDSNVFSDFGEYLTRIDTGKYSDLKNLILLKKFEPNDTIPDLQINSSDDQSSNNLNEIMQTLNHQFINPVISTSGFKFSKGSSNLSTKPYPKAIKVLYKCKQDIKTTQRSNNNNINGNSNSNNNINQTSIDDINSPSNNHVQLDINDQSSNGNLHESEAGSGVGSISGIQRKMKTEYCDSNLYISYDVISKSLNIKYSHNTHKTYLEKLYSQDLINTVKGYLETDPDFESIFDKLSTPDYSNPHLEQIRGELLTLKKSNFVRDFANLL</sequence>
<feature type="region of interest" description="Disordered" evidence="1">
    <location>
        <begin position="1"/>
        <end position="22"/>
    </location>
</feature>
<dbReference type="AlphaFoldDB" id="K0L077"/>
<organism evidence="2 3">
    <name type="scientific">Wickerhamomyces ciferrii (strain ATCC 14091 / BCRC 22168 / CBS 111 / JCM 3599 / NBRC 0793 / NRRL Y-1031 F-60-10)</name>
    <name type="common">Yeast</name>
    <name type="synonym">Pichia ciferrii</name>
    <dbReference type="NCBI Taxonomy" id="1206466"/>
    <lineage>
        <taxon>Eukaryota</taxon>
        <taxon>Fungi</taxon>
        <taxon>Dikarya</taxon>
        <taxon>Ascomycota</taxon>
        <taxon>Saccharomycotina</taxon>
        <taxon>Saccharomycetes</taxon>
        <taxon>Phaffomycetales</taxon>
        <taxon>Wickerhamomycetaceae</taxon>
        <taxon>Wickerhamomyces</taxon>
    </lineage>
</organism>
<feature type="compositionally biased region" description="Low complexity" evidence="1">
    <location>
        <begin position="172"/>
        <end position="181"/>
    </location>
</feature>
<protein>
    <submittedName>
        <fullName evidence="2">Uncharacterized protein</fullName>
    </submittedName>
</protein>
<feature type="compositionally biased region" description="Basic and acidic residues" evidence="1">
    <location>
        <begin position="152"/>
        <end position="166"/>
    </location>
</feature>
<name>K0L077_WICCF</name>
<feature type="region of interest" description="Disordered" evidence="1">
    <location>
        <begin position="391"/>
        <end position="448"/>
    </location>
</feature>
<dbReference type="HOGENOM" id="CLU_494500_0_0_1"/>
<feature type="compositionally biased region" description="Polar residues" evidence="1">
    <location>
        <begin position="419"/>
        <end position="437"/>
    </location>
</feature>
<dbReference type="eggNOG" id="ENOG502QQIF">
    <property type="taxonomic scope" value="Eukaryota"/>
</dbReference>
<evidence type="ECO:0000313" key="2">
    <source>
        <dbReference type="EMBL" id="CCH46803.1"/>
    </source>
</evidence>